<evidence type="ECO:0000313" key="3">
    <source>
        <dbReference type="Proteomes" id="UP001153069"/>
    </source>
</evidence>
<feature type="region of interest" description="Disordered" evidence="1">
    <location>
        <begin position="231"/>
        <end position="258"/>
    </location>
</feature>
<dbReference type="EMBL" id="CAICTM010001027">
    <property type="protein sequence ID" value="CAB9519594.1"/>
    <property type="molecule type" value="Genomic_DNA"/>
</dbReference>
<evidence type="ECO:0000313" key="2">
    <source>
        <dbReference type="EMBL" id="CAB9519594.1"/>
    </source>
</evidence>
<proteinExistence type="predicted"/>
<keyword evidence="3" id="KW-1185">Reference proteome</keyword>
<reference evidence="2" key="1">
    <citation type="submission" date="2020-06" db="EMBL/GenBank/DDBJ databases">
        <authorList>
            <consortium name="Plant Systems Biology data submission"/>
        </authorList>
    </citation>
    <scope>NUCLEOTIDE SEQUENCE</scope>
    <source>
        <strain evidence="2">D6</strain>
    </source>
</reference>
<accession>A0A9N8EG46</accession>
<dbReference type="AlphaFoldDB" id="A0A9N8EG46"/>
<gene>
    <name evidence="2" type="ORF">SEMRO_1029_G233250.1</name>
</gene>
<organism evidence="2 3">
    <name type="scientific">Seminavis robusta</name>
    <dbReference type="NCBI Taxonomy" id="568900"/>
    <lineage>
        <taxon>Eukaryota</taxon>
        <taxon>Sar</taxon>
        <taxon>Stramenopiles</taxon>
        <taxon>Ochrophyta</taxon>
        <taxon>Bacillariophyta</taxon>
        <taxon>Bacillariophyceae</taxon>
        <taxon>Bacillariophycidae</taxon>
        <taxon>Naviculales</taxon>
        <taxon>Naviculaceae</taxon>
        <taxon>Seminavis</taxon>
    </lineage>
</organism>
<protein>
    <submittedName>
        <fullName evidence="2">Uncharacterized protein</fullName>
    </submittedName>
</protein>
<evidence type="ECO:0000256" key="1">
    <source>
        <dbReference type="SAM" id="MobiDB-lite"/>
    </source>
</evidence>
<comment type="caution">
    <text evidence="2">The sequence shown here is derived from an EMBL/GenBank/DDBJ whole genome shotgun (WGS) entry which is preliminary data.</text>
</comment>
<sequence>MMKSATFIDAAKPVLSHADDDGWNLTAGINNTTSNPFGSVLFTAPPQPWTTKSLPEVVVSEDSFSSEEDVLSDDEDDAACSESALKAVEEVLSGGAEVDVPFYTKEETLYVITEVLEEEEDKEEEESKHDGILESILEEKEEEEEEETDKVVVSSIIIEPKSNGFASKVHYPTAALDNFKAINMALPKSVKVVSYEDDDVSVLYDDPEWEDEMCIPQSTLDCLAAVFDGEEEFNESDCDHSDSDEDEDEDEDEWNNEW</sequence>
<name>A0A9N8EG46_9STRA</name>
<dbReference type="Proteomes" id="UP001153069">
    <property type="component" value="Unassembled WGS sequence"/>
</dbReference>